<protein>
    <submittedName>
        <fullName evidence="2">Uncharacterized protein</fullName>
    </submittedName>
</protein>
<dbReference type="KEGG" id="ehx:EMIHUDRAFT_226526"/>
<sequence length="160" mass="16515">MLASSRLSLLALVVVASCHGAIARPPRVALLRLRGGIEATWTPNGEAPAPFSTRARQQMGMDPGAMAGGAQPGPGGGGSRLGLSMAAVIYLCNNWTIAVALRALLMKLLAPLLKALGSRRQAAAQQAQAAAKKQALAARKARLKAAAARKTQAAKDDEEE</sequence>
<name>A0A0D3KKF8_EMIH1</name>
<dbReference type="GeneID" id="17270277"/>
<dbReference type="GeneID" id="17281513"/>
<dbReference type="PROSITE" id="PS51257">
    <property type="entry name" value="PROKAR_LIPOPROTEIN"/>
    <property type="match status" value="1"/>
</dbReference>
<dbReference type="EnsemblProtists" id="EOD36243">
    <property type="protein sequence ID" value="EOD36243"/>
    <property type="gene ID" value="EMIHUDRAFT_226526"/>
</dbReference>
<evidence type="ECO:0000313" key="3">
    <source>
        <dbReference type="Proteomes" id="UP000013827"/>
    </source>
</evidence>
<dbReference type="AlphaFoldDB" id="A0A0D3KKF8"/>
<feature type="signal peptide" evidence="1">
    <location>
        <begin position="1"/>
        <end position="23"/>
    </location>
</feature>
<reference evidence="3" key="1">
    <citation type="journal article" date="2013" name="Nature">
        <title>Pan genome of the phytoplankton Emiliania underpins its global distribution.</title>
        <authorList>
            <person name="Read B.A."/>
            <person name="Kegel J."/>
            <person name="Klute M.J."/>
            <person name="Kuo A."/>
            <person name="Lefebvre S.C."/>
            <person name="Maumus F."/>
            <person name="Mayer C."/>
            <person name="Miller J."/>
            <person name="Monier A."/>
            <person name="Salamov A."/>
            <person name="Young J."/>
            <person name="Aguilar M."/>
            <person name="Claverie J.M."/>
            <person name="Frickenhaus S."/>
            <person name="Gonzalez K."/>
            <person name="Herman E.K."/>
            <person name="Lin Y.C."/>
            <person name="Napier J."/>
            <person name="Ogata H."/>
            <person name="Sarno A.F."/>
            <person name="Shmutz J."/>
            <person name="Schroeder D."/>
            <person name="de Vargas C."/>
            <person name="Verret F."/>
            <person name="von Dassow P."/>
            <person name="Valentin K."/>
            <person name="Van de Peer Y."/>
            <person name="Wheeler G."/>
            <person name="Dacks J.B."/>
            <person name="Delwiche C.F."/>
            <person name="Dyhrman S.T."/>
            <person name="Glockner G."/>
            <person name="John U."/>
            <person name="Richards T."/>
            <person name="Worden A.Z."/>
            <person name="Zhang X."/>
            <person name="Grigoriev I.V."/>
            <person name="Allen A.E."/>
            <person name="Bidle K."/>
            <person name="Borodovsky M."/>
            <person name="Bowler C."/>
            <person name="Brownlee C."/>
            <person name="Cock J.M."/>
            <person name="Elias M."/>
            <person name="Gladyshev V.N."/>
            <person name="Groth M."/>
            <person name="Guda C."/>
            <person name="Hadaegh A."/>
            <person name="Iglesias-Rodriguez M.D."/>
            <person name="Jenkins J."/>
            <person name="Jones B.M."/>
            <person name="Lawson T."/>
            <person name="Leese F."/>
            <person name="Lindquist E."/>
            <person name="Lobanov A."/>
            <person name="Lomsadze A."/>
            <person name="Malik S.B."/>
            <person name="Marsh M.E."/>
            <person name="Mackinder L."/>
            <person name="Mock T."/>
            <person name="Mueller-Roeber B."/>
            <person name="Pagarete A."/>
            <person name="Parker M."/>
            <person name="Probert I."/>
            <person name="Quesneville H."/>
            <person name="Raines C."/>
            <person name="Rensing S.A."/>
            <person name="Riano-Pachon D.M."/>
            <person name="Richier S."/>
            <person name="Rokitta S."/>
            <person name="Shiraiwa Y."/>
            <person name="Soanes D.M."/>
            <person name="van der Giezen M."/>
            <person name="Wahlund T.M."/>
            <person name="Williams B."/>
            <person name="Wilson W."/>
            <person name="Wolfe G."/>
            <person name="Wurch L.L."/>
        </authorList>
    </citation>
    <scope>NUCLEOTIDE SEQUENCE</scope>
</reference>
<keyword evidence="3" id="KW-1185">Reference proteome</keyword>
<evidence type="ECO:0000313" key="2">
    <source>
        <dbReference type="EnsemblProtists" id="EOD36243"/>
    </source>
</evidence>
<dbReference type="PaxDb" id="2903-EOD24730"/>
<dbReference type="Proteomes" id="UP000013827">
    <property type="component" value="Unassembled WGS sequence"/>
</dbReference>
<keyword evidence="1" id="KW-0732">Signal</keyword>
<dbReference type="RefSeq" id="XP_005788672.1">
    <property type="nucleotide sequence ID" value="XM_005788615.1"/>
</dbReference>
<dbReference type="HOGENOM" id="CLU_1655441_0_0_1"/>
<organism evidence="2 3">
    <name type="scientific">Emiliania huxleyi (strain CCMP1516)</name>
    <dbReference type="NCBI Taxonomy" id="280463"/>
    <lineage>
        <taxon>Eukaryota</taxon>
        <taxon>Haptista</taxon>
        <taxon>Haptophyta</taxon>
        <taxon>Prymnesiophyceae</taxon>
        <taxon>Isochrysidales</taxon>
        <taxon>Noelaerhabdaceae</taxon>
        <taxon>Emiliania</taxon>
    </lineage>
</organism>
<proteinExistence type="predicted"/>
<dbReference type="RefSeq" id="XP_005777159.1">
    <property type="nucleotide sequence ID" value="XM_005777102.1"/>
</dbReference>
<dbReference type="EnsemblProtists" id="EOD24730">
    <property type="protein sequence ID" value="EOD24730"/>
    <property type="gene ID" value="EMIHUDRAFT_463584"/>
</dbReference>
<evidence type="ECO:0000256" key="1">
    <source>
        <dbReference type="SAM" id="SignalP"/>
    </source>
</evidence>
<feature type="chain" id="PRO_5044053677" evidence="1">
    <location>
        <begin position="24"/>
        <end position="160"/>
    </location>
</feature>
<dbReference type="KEGG" id="ehx:EMIHUDRAFT_463584"/>
<accession>A0A0D3KKF8</accession>
<reference evidence="2" key="2">
    <citation type="submission" date="2024-10" db="UniProtKB">
        <authorList>
            <consortium name="EnsemblProtists"/>
        </authorList>
    </citation>
    <scope>IDENTIFICATION</scope>
</reference>